<feature type="transmembrane region" description="Helical" evidence="1">
    <location>
        <begin position="12"/>
        <end position="31"/>
    </location>
</feature>
<keyword evidence="1" id="KW-0472">Membrane</keyword>
<evidence type="ECO:0000313" key="2">
    <source>
        <dbReference type="Proteomes" id="UP000038045"/>
    </source>
</evidence>
<dbReference type="Proteomes" id="UP000038045">
    <property type="component" value="Unplaced"/>
</dbReference>
<keyword evidence="1" id="KW-0812">Transmembrane</keyword>
<feature type="transmembrane region" description="Helical" evidence="1">
    <location>
        <begin position="70"/>
        <end position="88"/>
    </location>
</feature>
<feature type="transmembrane region" description="Helical" evidence="1">
    <location>
        <begin position="182"/>
        <end position="205"/>
    </location>
</feature>
<evidence type="ECO:0000313" key="3">
    <source>
        <dbReference type="WBParaSite" id="PTRK_0000660900.1"/>
    </source>
</evidence>
<evidence type="ECO:0000256" key="1">
    <source>
        <dbReference type="SAM" id="Phobius"/>
    </source>
</evidence>
<reference evidence="3" key="1">
    <citation type="submission" date="2017-02" db="UniProtKB">
        <authorList>
            <consortium name="WormBaseParasite"/>
        </authorList>
    </citation>
    <scope>IDENTIFICATION</scope>
</reference>
<keyword evidence="2" id="KW-1185">Reference proteome</keyword>
<accession>A0A0N4ZFT0</accession>
<feature type="transmembrane region" description="Helical" evidence="1">
    <location>
        <begin position="139"/>
        <end position="161"/>
    </location>
</feature>
<dbReference type="WBParaSite" id="PTRK_0000660900.1">
    <property type="protein sequence ID" value="PTRK_0000660900.1"/>
    <property type="gene ID" value="PTRK_0000660900"/>
</dbReference>
<feature type="transmembrane region" description="Helical" evidence="1">
    <location>
        <begin position="211"/>
        <end position="232"/>
    </location>
</feature>
<dbReference type="AlphaFoldDB" id="A0A0N4ZFT0"/>
<protein>
    <submittedName>
        <fullName evidence="3">Competence domain-containing protein</fullName>
    </submittedName>
</protein>
<name>A0A0N4ZFT0_PARTI</name>
<organism evidence="2 3">
    <name type="scientific">Parastrongyloides trichosuri</name>
    <name type="common">Possum-specific nematode worm</name>
    <dbReference type="NCBI Taxonomy" id="131310"/>
    <lineage>
        <taxon>Eukaryota</taxon>
        <taxon>Metazoa</taxon>
        <taxon>Ecdysozoa</taxon>
        <taxon>Nematoda</taxon>
        <taxon>Chromadorea</taxon>
        <taxon>Rhabditida</taxon>
        <taxon>Tylenchina</taxon>
        <taxon>Panagrolaimomorpha</taxon>
        <taxon>Strongyloidoidea</taxon>
        <taxon>Strongyloididae</taxon>
        <taxon>Parastrongyloides</taxon>
    </lineage>
</organism>
<dbReference type="STRING" id="131310.A0A0N4ZFT0"/>
<keyword evidence="1" id="KW-1133">Transmembrane helix</keyword>
<feature type="transmembrane region" description="Helical" evidence="1">
    <location>
        <begin position="109"/>
        <end position="127"/>
    </location>
</feature>
<proteinExistence type="predicted"/>
<sequence length="339" mass="39746">MTRLLKCLQVFLKLINVICIPLFIFASSILYTHVKPLILLSCIEKNESYFQTSLEFTIKDSEKIESSSCYVHKISLFTFAVFSAVRILSYHYEKILFKRIELCYMRQDFPCLHVSTLMAIPYILYQLCYPYAVEVGGQFMFLYVLAICLFFSMYSYIKGFYNLVKFISFSLKNKYYTHWVQVYLSLVALFIYGSLILLTFFNLIFQIPVSIFIYGYPLHYPYINTPLIFFLMHHYILRSHKSTSSVIYKVIAEDVYIFARRFKCINGYVCPKESSIYLLSTRPSAEINILLGSSNIISNGSFNDKVITVDNIDALDGWIIKKMKFFIPEMKVEVEGKYY</sequence>